<sequence length="57" mass="6134">MSTLTVVNNLGLLYSAQGKLKEAEEIYQRALAGYKKALGPHHETHAPTLNTVVGVVT</sequence>
<proteinExistence type="predicted"/>
<protein>
    <submittedName>
        <fullName evidence="2">Kinesin light chain</fullName>
    </submittedName>
</protein>
<keyword evidence="1" id="KW-0802">TPR repeat</keyword>
<keyword evidence="3" id="KW-1185">Reference proteome</keyword>
<evidence type="ECO:0000256" key="1">
    <source>
        <dbReference type="PROSITE-ProRule" id="PRU00339"/>
    </source>
</evidence>
<accession>A0ABQ8WSR7</accession>
<dbReference type="PROSITE" id="PS50005">
    <property type="entry name" value="TPR"/>
    <property type="match status" value="1"/>
</dbReference>
<organism evidence="2 3">
    <name type="scientific">Penicillium chrysogenum</name>
    <name type="common">Penicillium notatum</name>
    <dbReference type="NCBI Taxonomy" id="5076"/>
    <lineage>
        <taxon>Eukaryota</taxon>
        <taxon>Fungi</taxon>
        <taxon>Dikarya</taxon>
        <taxon>Ascomycota</taxon>
        <taxon>Pezizomycotina</taxon>
        <taxon>Eurotiomycetes</taxon>
        <taxon>Eurotiomycetidae</taxon>
        <taxon>Eurotiales</taxon>
        <taxon>Aspergillaceae</taxon>
        <taxon>Penicillium</taxon>
        <taxon>Penicillium chrysogenum species complex</taxon>
    </lineage>
</organism>
<name>A0ABQ8WSR7_PENCH</name>
<gene>
    <name evidence="2" type="ORF">N7505_004040</name>
</gene>
<dbReference type="InterPro" id="IPR019734">
    <property type="entry name" value="TPR_rpt"/>
</dbReference>
<dbReference type="InterPro" id="IPR011990">
    <property type="entry name" value="TPR-like_helical_dom_sf"/>
</dbReference>
<dbReference type="SUPFAM" id="SSF48452">
    <property type="entry name" value="TPR-like"/>
    <property type="match status" value="1"/>
</dbReference>
<dbReference type="Gene3D" id="1.25.40.10">
    <property type="entry name" value="Tetratricopeptide repeat domain"/>
    <property type="match status" value="1"/>
</dbReference>
<feature type="repeat" description="TPR" evidence="1">
    <location>
        <begin position="4"/>
        <end position="37"/>
    </location>
</feature>
<dbReference type="Proteomes" id="UP001220256">
    <property type="component" value="Unassembled WGS sequence"/>
</dbReference>
<reference evidence="2 3" key="1">
    <citation type="journal article" date="2023" name="IMA Fungus">
        <title>Comparative genomic study of the Penicillium genus elucidates a diverse pangenome and 15 lateral gene transfer events.</title>
        <authorList>
            <person name="Petersen C."/>
            <person name="Sorensen T."/>
            <person name="Nielsen M.R."/>
            <person name="Sondergaard T.E."/>
            <person name="Sorensen J.L."/>
            <person name="Fitzpatrick D.A."/>
            <person name="Frisvad J.C."/>
            <person name="Nielsen K.L."/>
        </authorList>
    </citation>
    <scope>NUCLEOTIDE SEQUENCE [LARGE SCALE GENOMIC DNA]</scope>
    <source>
        <strain evidence="2 3">IBT 3361</strain>
    </source>
</reference>
<evidence type="ECO:0000313" key="3">
    <source>
        <dbReference type="Proteomes" id="UP001220256"/>
    </source>
</evidence>
<comment type="caution">
    <text evidence="2">The sequence shown here is derived from an EMBL/GenBank/DDBJ whole genome shotgun (WGS) entry which is preliminary data.</text>
</comment>
<dbReference type="EMBL" id="JAPVEB010000002">
    <property type="protein sequence ID" value="KAJ5275495.1"/>
    <property type="molecule type" value="Genomic_DNA"/>
</dbReference>
<evidence type="ECO:0000313" key="2">
    <source>
        <dbReference type="EMBL" id="KAJ5275495.1"/>
    </source>
</evidence>
<dbReference type="Pfam" id="PF13374">
    <property type="entry name" value="TPR_10"/>
    <property type="match status" value="1"/>
</dbReference>